<feature type="region of interest" description="Disordered" evidence="1">
    <location>
        <begin position="944"/>
        <end position="989"/>
    </location>
</feature>
<feature type="region of interest" description="Disordered" evidence="1">
    <location>
        <begin position="441"/>
        <end position="495"/>
    </location>
</feature>
<proteinExistence type="predicted"/>
<feature type="region of interest" description="Disordered" evidence="1">
    <location>
        <begin position="298"/>
        <end position="338"/>
    </location>
</feature>
<feature type="region of interest" description="Disordered" evidence="1">
    <location>
        <begin position="781"/>
        <end position="809"/>
    </location>
</feature>
<name>A0A6P6RRR3_9EIME</name>
<feature type="region of interest" description="Disordered" evidence="1">
    <location>
        <begin position="885"/>
        <end position="916"/>
    </location>
</feature>
<feature type="compositionally biased region" description="Low complexity" evidence="1">
    <location>
        <begin position="786"/>
        <end position="807"/>
    </location>
</feature>
<dbReference type="OrthoDB" id="349534at2759"/>
<feature type="region of interest" description="Disordered" evidence="1">
    <location>
        <begin position="19"/>
        <end position="40"/>
    </location>
</feature>
<feature type="compositionally biased region" description="Basic and acidic residues" evidence="1">
    <location>
        <begin position="528"/>
        <end position="540"/>
    </location>
</feature>
<dbReference type="Proteomes" id="UP000515125">
    <property type="component" value="Unplaced"/>
</dbReference>
<feature type="compositionally biased region" description="Low complexity" evidence="1">
    <location>
        <begin position="583"/>
        <end position="619"/>
    </location>
</feature>
<sequence>MPERGPLVAAAGAAAAVLETTPSAPRPPPAVHEDTSAAPKELRRDVSCSLGTCSSSSSDWLPLAALGSDELKDLQAFGSSERQQSRILDGHGDSFSTSCSRSSAVVSSAAFASTCSSTAPSPSCCLSAASTAATGIASGGLASYSSCGSIGSSSLCCSCSSCTTTAPTTTTPTTTTPTTSTTFSGLCAVSSCPVSWSQLPSEEHPAQSQHQQTQTSPPSPIRQAATESGSDKEHPKETLHGPLGVFVDRSVFVEVLPEGATSAAAVQRSWRSGSGVTPAGWQQQAEVCAKIPGGSTSSVATSPGLPTPSSAAATSFAGSSSGSNVAAPAPGGARKGPSLEDKVILLRGVCRGSTSSSSISCCCCNRPCCQCGGDSLEAAAPPPSTSCLARSGSGVAAATHPEASTATTVAASARAAATARSLSTLWGGSLGSTLSAVARCSSSSHNNNPAKAASGARDSDSTESLPVVPQRSPPHQQPSRRRTLPRHRAFSSSGSRKSSLVAFTSLSFLWGSGSSKVWRQPQQQSQRRRLENSLNEDYRRHSAAAATQRRRSPPKFEAAPQTAVPEAPLACQVAAAAAAPSAAASDGPPAAAAATCTPTPTQDAAKPVAAATAGAADPPLGEEGASRLYGESLGRRVFTSPLVVGGCVYSAAGPLQRQKQQFAPRKPQLQLHEQVLLQLQLQLQHDSPLVWLEKPEGNDIRAAAAAAGPGSSAETCGEASVLPAAELEKGFAEADERILPLESGEAAKAEAEGSQDNSCASLAAVAVELSVRNEDAAVACPFEHPSSSNSMESGSGSCRESRVSSSSTAGWDPVWARHLKSSSDTGSSSSSKEIEDRLAEALGIAPHPRGHQHSSTISSRSVAAGDMAAAAAAKLLLAAGYDVSEGSSMTGSRRPHAGDGASPISTAATPQPLGGDVSVCMTDSEDSAATKFAALAAKAGGPSATAAAGCRRLPASPDGGSSTRCSVSEDSGADLAHARSGIRSEKRESVGASQVFGVARHEGLPGPCSPLSASVPPPLGMPCCCCSALQQQVRTGEGAGSGRCHECLLDCYEVDEFLTPSLSLLQHRSGAAARFSDTPTGHTLTVPNNTQEAA</sequence>
<organism evidence="2 3">
    <name type="scientific">Cyclospora cayetanensis</name>
    <dbReference type="NCBI Taxonomy" id="88456"/>
    <lineage>
        <taxon>Eukaryota</taxon>
        <taxon>Sar</taxon>
        <taxon>Alveolata</taxon>
        <taxon>Apicomplexa</taxon>
        <taxon>Conoidasida</taxon>
        <taxon>Coccidia</taxon>
        <taxon>Eucoccidiorida</taxon>
        <taxon>Eimeriorina</taxon>
        <taxon>Eimeriidae</taxon>
        <taxon>Cyclospora</taxon>
    </lineage>
</organism>
<feature type="compositionally biased region" description="Basic and acidic residues" evidence="1">
    <location>
        <begin position="229"/>
        <end position="239"/>
    </location>
</feature>
<feature type="region of interest" description="Disordered" evidence="1">
    <location>
        <begin position="198"/>
        <end position="242"/>
    </location>
</feature>
<protein>
    <submittedName>
        <fullName evidence="3">Nuclear pore complex protein NUP62</fullName>
    </submittedName>
</protein>
<feature type="region of interest" description="Disordered" evidence="1">
    <location>
        <begin position="1073"/>
        <end position="1094"/>
    </location>
</feature>
<reference evidence="3" key="1">
    <citation type="submission" date="2025-08" db="UniProtKB">
        <authorList>
            <consortium name="RefSeq"/>
        </authorList>
    </citation>
    <scope>IDENTIFICATION</scope>
</reference>
<evidence type="ECO:0000256" key="1">
    <source>
        <dbReference type="SAM" id="MobiDB-lite"/>
    </source>
</evidence>
<gene>
    <name evidence="3" type="primary">LOC34623628</name>
</gene>
<evidence type="ECO:0000313" key="2">
    <source>
        <dbReference type="Proteomes" id="UP000515125"/>
    </source>
</evidence>
<feature type="compositionally biased region" description="Basic and acidic residues" evidence="1">
    <location>
        <begin position="31"/>
        <end position="40"/>
    </location>
</feature>
<dbReference type="GeneID" id="34623628"/>
<feature type="compositionally biased region" description="Low complexity" evidence="1">
    <location>
        <begin position="300"/>
        <end position="332"/>
    </location>
</feature>
<accession>A0A6P6RRR3</accession>
<feature type="compositionally biased region" description="Polar residues" evidence="1">
    <location>
        <begin position="959"/>
        <end position="969"/>
    </location>
</feature>
<feature type="compositionally biased region" description="Basic residues" evidence="1">
    <location>
        <begin position="478"/>
        <end position="489"/>
    </location>
</feature>
<evidence type="ECO:0000313" key="3">
    <source>
        <dbReference type="RefSeq" id="XP_026190229.1"/>
    </source>
</evidence>
<feature type="region of interest" description="Disordered" evidence="1">
    <location>
        <begin position="583"/>
        <end position="623"/>
    </location>
</feature>
<dbReference type="RefSeq" id="XP_026190229.1">
    <property type="nucleotide sequence ID" value="XM_026334444.1"/>
</dbReference>
<feature type="region of interest" description="Disordered" evidence="1">
    <location>
        <begin position="514"/>
        <end position="563"/>
    </location>
</feature>
<feature type="compositionally biased region" description="Low complexity" evidence="1">
    <location>
        <begin position="206"/>
        <end position="216"/>
    </location>
</feature>
<dbReference type="AlphaFoldDB" id="A0A6P6RRR3"/>
<feature type="compositionally biased region" description="Polar residues" evidence="1">
    <location>
        <begin position="1077"/>
        <end position="1094"/>
    </location>
</feature>
<keyword evidence="2" id="KW-1185">Reference proteome</keyword>